<feature type="transmembrane region" description="Helical" evidence="5">
    <location>
        <begin position="302"/>
        <end position="323"/>
    </location>
</feature>
<feature type="transmembrane region" description="Helical" evidence="5">
    <location>
        <begin position="361"/>
        <end position="382"/>
    </location>
</feature>
<dbReference type="Proteomes" id="UP000460549">
    <property type="component" value="Unassembled WGS sequence"/>
</dbReference>
<feature type="transmembrane region" description="Helical" evidence="5">
    <location>
        <begin position="28"/>
        <end position="50"/>
    </location>
</feature>
<feature type="transmembrane region" description="Helical" evidence="5">
    <location>
        <begin position="335"/>
        <end position="355"/>
    </location>
</feature>
<dbReference type="GO" id="GO:0016020">
    <property type="term" value="C:membrane"/>
    <property type="evidence" value="ECO:0007669"/>
    <property type="project" value="UniProtKB-SubCell"/>
</dbReference>
<dbReference type="Gene3D" id="1.20.1530.20">
    <property type="match status" value="1"/>
</dbReference>
<keyword evidence="2 5" id="KW-0812">Transmembrane</keyword>
<dbReference type="InterPro" id="IPR006153">
    <property type="entry name" value="Cation/H_exchanger_TM"/>
</dbReference>
<feature type="transmembrane region" description="Helical" evidence="5">
    <location>
        <begin position="112"/>
        <end position="130"/>
    </location>
</feature>
<dbReference type="PANTHER" id="PTHR31102:SF1">
    <property type="entry name" value="CATION_H+ EXCHANGER DOMAIN-CONTAINING PROTEIN"/>
    <property type="match status" value="1"/>
</dbReference>
<dbReference type="GO" id="GO:1902600">
    <property type="term" value="P:proton transmembrane transport"/>
    <property type="evidence" value="ECO:0007669"/>
    <property type="project" value="InterPro"/>
</dbReference>
<protein>
    <submittedName>
        <fullName evidence="7">Sodium:proton antiporter</fullName>
    </submittedName>
</protein>
<feature type="transmembrane region" description="Helical" evidence="5">
    <location>
        <begin position="184"/>
        <end position="204"/>
    </location>
</feature>
<evidence type="ECO:0000259" key="6">
    <source>
        <dbReference type="Pfam" id="PF00999"/>
    </source>
</evidence>
<feature type="transmembrane region" description="Helical" evidence="5">
    <location>
        <begin position="276"/>
        <end position="296"/>
    </location>
</feature>
<dbReference type="GO" id="GO:0015297">
    <property type="term" value="F:antiporter activity"/>
    <property type="evidence" value="ECO:0007669"/>
    <property type="project" value="InterPro"/>
</dbReference>
<keyword evidence="4 5" id="KW-0472">Membrane</keyword>
<comment type="caution">
    <text evidence="7">The sequence shown here is derived from an EMBL/GenBank/DDBJ whole genome shotgun (WGS) entry which is preliminary data.</text>
</comment>
<evidence type="ECO:0000256" key="1">
    <source>
        <dbReference type="ARBA" id="ARBA00004141"/>
    </source>
</evidence>
<dbReference type="Pfam" id="PF00999">
    <property type="entry name" value="Na_H_Exchanger"/>
    <property type="match status" value="1"/>
</dbReference>
<dbReference type="AlphaFoldDB" id="A0A7X2PAI6"/>
<evidence type="ECO:0000313" key="8">
    <source>
        <dbReference type="Proteomes" id="UP000460549"/>
    </source>
</evidence>
<evidence type="ECO:0000256" key="3">
    <source>
        <dbReference type="ARBA" id="ARBA00022989"/>
    </source>
</evidence>
<feature type="transmembrane region" description="Helical" evidence="5">
    <location>
        <begin position="84"/>
        <end position="106"/>
    </location>
</feature>
<accession>A0A7X2PAI6</accession>
<organism evidence="7 8">
    <name type="scientific">Bullifex porci</name>
    <dbReference type="NCBI Taxonomy" id="2606638"/>
    <lineage>
        <taxon>Bacteria</taxon>
        <taxon>Pseudomonadati</taxon>
        <taxon>Spirochaetota</taxon>
        <taxon>Spirochaetia</taxon>
        <taxon>Spirochaetales</taxon>
        <taxon>Spirochaetaceae</taxon>
        <taxon>Bullifex</taxon>
    </lineage>
</organism>
<dbReference type="InterPro" id="IPR038770">
    <property type="entry name" value="Na+/solute_symporter_sf"/>
</dbReference>
<proteinExistence type="predicted"/>
<evidence type="ECO:0000313" key="7">
    <source>
        <dbReference type="EMBL" id="MSU05309.1"/>
    </source>
</evidence>
<name>A0A7X2PAI6_9SPIO</name>
<dbReference type="PANTHER" id="PTHR31102">
    <property type="match status" value="1"/>
</dbReference>
<dbReference type="EMBL" id="VUNN01000001">
    <property type="protein sequence ID" value="MSU05309.1"/>
    <property type="molecule type" value="Genomic_DNA"/>
</dbReference>
<keyword evidence="8" id="KW-1185">Reference proteome</keyword>
<reference evidence="7 8" key="1">
    <citation type="submission" date="2019-08" db="EMBL/GenBank/DDBJ databases">
        <title>In-depth cultivation of the pig gut microbiome towards novel bacterial diversity and tailored functional studies.</title>
        <authorList>
            <person name="Wylensek D."/>
            <person name="Hitch T.C.A."/>
            <person name="Clavel T."/>
        </authorList>
    </citation>
    <scope>NUCLEOTIDE SEQUENCE [LARGE SCALE GENOMIC DNA]</scope>
    <source>
        <strain evidence="7 8">NM-380-WT-3C1</strain>
    </source>
</reference>
<feature type="domain" description="Cation/H+ exchanger transmembrane" evidence="6">
    <location>
        <begin position="11"/>
        <end position="379"/>
    </location>
</feature>
<sequence>MISSLALIFLLSLLVGELFHKVQLPKIIGMLLVGIVIGPYALNLLSPAILNISAELRKIALIIILIKAGLTLELSSLKKASRPALLLSFLPATFEVIAITIFAPIIFNISRLEAALLGAVLGAVSPAVVIPKMTELIENGYGKDKSIPEMILAGASLDDIFVIVLFSSFLSANQSGAIDLLSFTSIPISIISGVALGILTGLIVSKIFKSYSMASEARTIVVLALAFALTALEELIKAYLPLSSLLAVVAMAATIKLKSSKEITNEIAKDHSRLWLGAQALLFTLIGAAVDIRYTLNAGYSAILLLFISLLIRSIGVLLALLFTPLNKKERLFTIFAYIPKATVQAAIGGIPLAMGLSCGSLVLSIAVLSILITAPLGAFLMDISYKKLLVKNTN</sequence>
<dbReference type="InterPro" id="IPR051843">
    <property type="entry name" value="CPA1_transporter"/>
</dbReference>
<feature type="transmembrane region" description="Helical" evidence="5">
    <location>
        <begin position="151"/>
        <end position="172"/>
    </location>
</feature>
<gene>
    <name evidence="7" type="ORF">FYJ80_00710</name>
</gene>
<comment type="subcellular location">
    <subcellularLocation>
        <location evidence="1">Membrane</location>
        <topology evidence="1">Multi-pass membrane protein</topology>
    </subcellularLocation>
</comment>
<evidence type="ECO:0000256" key="4">
    <source>
        <dbReference type="ARBA" id="ARBA00023136"/>
    </source>
</evidence>
<keyword evidence="3 5" id="KW-1133">Transmembrane helix</keyword>
<evidence type="ECO:0000256" key="2">
    <source>
        <dbReference type="ARBA" id="ARBA00022692"/>
    </source>
</evidence>
<evidence type="ECO:0000256" key="5">
    <source>
        <dbReference type="SAM" id="Phobius"/>
    </source>
</evidence>